<feature type="region of interest" description="Disordered" evidence="1">
    <location>
        <begin position="367"/>
        <end position="405"/>
    </location>
</feature>
<sequence length="450" mass="48913">MGTGYALRRSAKDGERVSKPGPESGARLLDELRAALARYVILPSAEAGDAVALWIAATHAQPAWQHATRLVITAPEKRCGKSRLLDIVETTCHTPLITVNISPAALVRSIGKDPPTLLLDEADTVFGKKAADNHEDLRGLLNAGHQRGRPYIRWDAAQRRPEHCPTFAMAALAGIGSMPDTIEDRAVMVRMRRRGPGERVQPFRTRRDAPALHKLRARINGWMRHHLDELGDAEPTMPVEDRAADNWEPLIIVADAAGGAWPDRARQACRTLTDAAAEDTSIGVRLLADLRTVFGDAEALHGATILERLHKLDEAPWSDWFGRPFSARDLAKTLKPYGISSTKVKVSGQALQGYRRDHLYDAWSRYLPPEQAPSGTPGTSGTMQVTASPKVPVPDTQTEPEPVTTSMSCEVPQVPEVPDASRCAVCEQPLDPALAAAGETTHPMCDGGPE</sequence>
<dbReference type="Proteomes" id="UP000323505">
    <property type="component" value="Unassembled WGS sequence"/>
</dbReference>
<feature type="region of interest" description="Disordered" evidence="1">
    <location>
        <begin position="1"/>
        <end position="24"/>
    </location>
</feature>
<dbReference type="EMBL" id="VSRQ01000002">
    <property type="protein sequence ID" value="TYK50577.1"/>
    <property type="molecule type" value="Genomic_DNA"/>
</dbReference>
<evidence type="ECO:0000313" key="3">
    <source>
        <dbReference type="EMBL" id="TYK50577.1"/>
    </source>
</evidence>
<keyword evidence="4" id="KW-1185">Reference proteome</keyword>
<dbReference type="AlphaFoldDB" id="A0A5D3FP51"/>
<proteinExistence type="predicted"/>
<evidence type="ECO:0000256" key="1">
    <source>
        <dbReference type="SAM" id="MobiDB-lite"/>
    </source>
</evidence>
<name>A0A5D3FP51_9ACTN</name>
<gene>
    <name evidence="3" type="ORF">FXF68_08655</name>
</gene>
<evidence type="ECO:0000259" key="2">
    <source>
        <dbReference type="Pfam" id="PF12307"/>
    </source>
</evidence>
<organism evidence="3 4">
    <name type="scientific">Actinomadura decatromicini</name>
    <dbReference type="NCBI Taxonomy" id="2604572"/>
    <lineage>
        <taxon>Bacteria</taxon>
        <taxon>Bacillati</taxon>
        <taxon>Actinomycetota</taxon>
        <taxon>Actinomycetes</taxon>
        <taxon>Streptosporangiales</taxon>
        <taxon>Thermomonosporaceae</taxon>
        <taxon>Actinomadura</taxon>
    </lineage>
</organism>
<feature type="compositionally biased region" description="Polar residues" evidence="1">
    <location>
        <begin position="395"/>
        <end position="405"/>
    </location>
</feature>
<reference evidence="3 4" key="1">
    <citation type="submission" date="2019-08" db="EMBL/GenBank/DDBJ databases">
        <title>Actinomadura sp. nov. CYP1-5 isolated from mountain soil.</title>
        <authorList>
            <person name="Songsumanus A."/>
            <person name="Kuncharoen N."/>
            <person name="Kudo T."/>
            <person name="Yuki M."/>
            <person name="Igarashi Y."/>
            <person name="Tanasupawat S."/>
        </authorList>
    </citation>
    <scope>NUCLEOTIDE SEQUENCE [LARGE SCALE GENOMIC DNA]</scope>
    <source>
        <strain evidence="3 4">CYP1-5</strain>
    </source>
</reference>
<comment type="caution">
    <text evidence="3">The sequence shown here is derived from an EMBL/GenBank/DDBJ whole genome shotgun (WGS) entry which is preliminary data.</text>
</comment>
<feature type="compositionally biased region" description="Polar residues" evidence="1">
    <location>
        <begin position="373"/>
        <end position="387"/>
    </location>
</feature>
<evidence type="ECO:0000313" key="4">
    <source>
        <dbReference type="Proteomes" id="UP000323505"/>
    </source>
</evidence>
<accession>A0A5D3FP51</accession>
<protein>
    <submittedName>
        <fullName evidence="3">DUF3631 domain-containing protein</fullName>
    </submittedName>
</protein>
<dbReference type="Pfam" id="PF12307">
    <property type="entry name" value="DUF3631"/>
    <property type="match status" value="1"/>
</dbReference>
<dbReference type="InterPro" id="IPR022081">
    <property type="entry name" value="DUF3631"/>
</dbReference>
<feature type="domain" description="DUF3631" evidence="2">
    <location>
        <begin position="190"/>
        <end position="366"/>
    </location>
</feature>